<sequence>MNILDGLSADQVTWQKSRRSNPSGNCVEIATGQHQHLDVIADSKETGVPDRGVLQGAAALIHSIRFDLL</sequence>
<dbReference type="RefSeq" id="WP_142035132.1">
    <property type="nucleotide sequence ID" value="NZ_JBHTGS010000001.1"/>
</dbReference>
<evidence type="ECO:0000313" key="3">
    <source>
        <dbReference type="Proteomes" id="UP000317043"/>
    </source>
</evidence>
<evidence type="ECO:0000313" key="2">
    <source>
        <dbReference type="EMBL" id="TQL75351.1"/>
    </source>
</evidence>
<dbReference type="InParanoid" id="A0A543ARZ1"/>
<protein>
    <submittedName>
        <fullName evidence="2">Uncharacterized protein DUF397</fullName>
    </submittedName>
</protein>
<gene>
    <name evidence="2" type="ORF">FB566_0849</name>
</gene>
<dbReference type="OrthoDB" id="3482334at2"/>
<dbReference type="Proteomes" id="UP000317043">
    <property type="component" value="Unassembled WGS sequence"/>
</dbReference>
<comment type="caution">
    <text evidence="2">The sequence shown here is derived from an EMBL/GenBank/DDBJ whole genome shotgun (WGS) entry which is preliminary data.</text>
</comment>
<keyword evidence="3" id="KW-1185">Reference proteome</keyword>
<feature type="domain" description="DUF397" evidence="1">
    <location>
        <begin position="13"/>
        <end position="54"/>
    </location>
</feature>
<name>A0A543ARZ1_9ACTN</name>
<dbReference type="EMBL" id="VFOW01000001">
    <property type="protein sequence ID" value="TQL75351.1"/>
    <property type="molecule type" value="Genomic_DNA"/>
</dbReference>
<evidence type="ECO:0000259" key="1">
    <source>
        <dbReference type="Pfam" id="PF04149"/>
    </source>
</evidence>
<organism evidence="2 3">
    <name type="scientific">Stackebrandtia endophytica</name>
    <dbReference type="NCBI Taxonomy" id="1496996"/>
    <lineage>
        <taxon>Bacteria</taxon>
        <taxon>Bacillati</taxon>
        <taxon>Actinomycetota</taxon>
        <taxon>Actinomycetes</taxon>
        <taxon>Glycomycetales</taxon>
        <taxon>Glycomycetaceae</taxon>
        <taxon>Stackebrandtia</taxon>
    </lineage>
</organism>
<dbReference type="InterPro" id="IPR007278">
    <property type="entry name" value="DUF397"/>
</dbReference>
<proteinExistence type="predicted"/>
<accession>A0A543ARZ1</accession>
<dbReference type="Pfam" id="PF04149">
    <property type="entry name" value="DUF397"/>
    <property type="match status" value="1"/>
</dbReference>
<reference evidence="2 3" key="1">
    <citation type="submission" date="2019-06" db="EMBL/GenBank/DDBJ databases">
        <title>Sequencing the genomes of 1000 actinobacteria strains.</title>
        <authorList>
            <person name="Klenk H.-P."/>
        </authorList>
    </citation>
    <scope>NUCLEOTIDE SEQUENCE [LARGE SCALE GENOMIC DNA]</scope>
    <source>
        <strain evidence="2 3">DSM 45928</strain>
    </source>
</reference>
<dbReference type="AlphaFoldDB" id="A0A543ARZ1"/>